<dbReference type="InterPro" id="IPR053013">
    <property type="entry name" value="LAT"/>
</dbReference>
<accession>R9PAA6</accession>
<evidence type="ECO:0000313" key="2">
    <source>
        <dbReference type="EMBL" id="GAC98296.1"/>
    </source>
</evidence>
<dbReference type="Proteomes" id="UP000014071">
    <property type="component" value="Unassembled WGS sequence"/>
</dbReference>
<dbReference type="HOGENOM" id="CLU_038171_2_0_1"/>
<gene>
    <name evidence="2" type="ORF">PHSY_005889</name>
</gene>
<proteinExistence type="predicted"/>
<evidence type="ECO:0000313" key="3">
    <source>
        <dbReference type="Proteomes" id="UP000014071"/>
    </source>
</evidence>
<feature type="domain" description="LYC1 C-terminal" evidence="1">
    <location>
        <begin position="201"/>
        <end position="428"/>
    </location>
</feature>
<dbReference type="GeneID" id="24111162"/>
<dbReference type="PANTHER" id="PTHR34815">
    <property type="entry name" value="LYSINE ACETYLTRANSFERASE"/>
    <property type="match status" value="1"/>
</dbReference>
<reference evidence="3" key="1">
    <citation type="journal article" date="2013" name="Genome Announc.">
        <title>Draft genome sequence of the basidiomycetous yeast-like fungus Pseudozyma hubeiensis SY62, which produces an abundant amount of the biosurfactant mannosylerythritol lipids.</title>
        <authorList>
            <person name="Konishi M."/>
            <person name="Hatada Y."/>
            <person name="Horiuchi J."/>
        </authorList>
    </citation>
    <scope>NUCLEOTIDE SEQUENCE [LARGE SCALE GENOMIC DNA]</scope>
    <source>
        <strain evidence="3">SY62</strain>
    </source>
</reference>
<dbReference type="STRING" id="1305764.R9PAA6"/>
<dbReference type="AlphaFoldDB" id="R9PAA6"/>
<name>R9PAA6_PSEHS</name>
<protein>
    <recommendedName>
        <fullName evidence="1">LYC1 C-terminal domain-containing protein</fullName>
    </recommendedName>
</protein>
<evidence type="ECO:0000259" key="1">
    <source>
        <dbReference type="Pfam" id="PF22998"/>
    </source>
</evidence>
<sequence length="428" mass="48536">MTSKMALSGYVLVPATEAQDLIATEREWAEWGQPLLTQDQFITREKTVLGSTDFSVTRRQRWVLVPADDTTTLDFLSACETYRRPILVKRPGKDEVERSLSYSVCSVFVPESKRRNGYAAKMMTLLQHKLNPKAEVPKLVDEQEGDKVEGSGALMVKLDEGAEGEFKDGGKYGGNATCSFLYSDIGEYYLQFGWKVVGNRHVEWKPLEEQGDSFALPDDAKWLTAEQLNELGRIDRQHLLSQLHQATAGHDDKAIRFCVDDPEATSWRWLIKRSNFYATTLLPESAPKPIYFGLMLPSKNGDKKDASYAVWMFDFIERKVALLRLRYSSPTAFAQLVGAVRQQAAKFEMKKCVAWNVDLAGLGINLTSEDQDKLDKGERVERFKKELHDGAVVERSGKSASLPALSWYGDKEKGERIEWVCNEYGWWC</sequence>
<dbReference type="eggNOG" id="ENOG502S41G">
    <property type="taxonomic scope" value="Eukaryota"/>
</dbReference>
<dbReference type="OrthoDB" id="2020070at2759"/>
<dbReference type="InterPro" id="IPR055100">
    <property type="entry name" value="GNAT_LYC1-like"/>
</dbReference>
<dbReference type="PANTHER" id="PTHR34815:SF2">
    <property type="entry name" value="N-ACETYLTRANSFERASE DOMAIN-CONTAINING PROTEIN"/>
    <property type="match status" value="1"/>
</dbReference>
<dbReference type="Pfam" id="PF22998">
    <property type="entry name" value="GNAT_LYC1-like"/>
    <property type="match status" value="1"/>
</dbReference>
<dbReference type="EMBL" id="DF238820">
    <property type="protein sequence ID" value="GAC98296.1"/>
    <property type="molecule type" value="Genomic_DNA"/>
</dbReference>
<dbReference type="RefSeq" id="XP_012191883.1">
    <property type="nucleotide sequence ID" value="XM_012336493.1"/>
</dbReference>
<organism evidence="2 3">
    <name type="scientific">Pseudozyma hubeiensis (strain SY62)</name>
    <name type="common">Yeast</name>
    <dbReference type="NCBI Taxonomy" id="1305764"/>
    <lineage>
        <taxon>Eukaryota</taxon>
        <taxon>Fungi</taxon>
        <taxon>Dikarya</taxon>
        <taxon>Basidiomycota</taxon>
        <taxon>Ustilaginomycotina</taxon>
        <taxon>Ustilaginomycetes</taxon>
        <taxon>Ustilaginales</taxon>
        <taxon>Ustilaginaceae</taxon>
        <taxon>Pseudozyma</taxon>
    </lineage>
</organism>
<keyword evidence="3" id="KW-1185">Reference proteome</keyword>